<name>A0A7Z0IKL5_9ACTN</name>
<evidence type="ECO:0000313" key="1">
    <source>
        <dbReference type="EMBL" id="NYI70744.1"/>
    </source>
</evidence>
<keyword evidence="2" id="KW-1185">Reference proteome</keyword>
<reference evidence="1 2" key="1">
    <citation type="submission" date="2020-07" db="EMBL/GenBank/DDBJ databases">
        <title>Sequencing the genomes of 1000 actinobacteria strains.</title>
        <authorList>
            <person name="Klenk H.-P."/>
        </authorList>
    </citation>
    <scope>NUCLEOTIDE SEQUENCE [LARGE SCALE GENOMIC DNA]</scope>
    <source>
        <strain evidence="1 2">DSM 103164</strain>
    </source>
</reference>
<sequence>MNSPVDSVAVALRLADELDPDELIALLTARAKALHDRCNAHTSALTRVEQHLSPMERVAFDHTIARLRFEAEWFTRVAGELRHTTSNSTIERSPER</sequence>
<organism evidence="1 2">
    <name type="scientific">Naumannella cuiyingiana</name>
    <dbReference type="NCBI Taxonomy" id="1347891"/>
    <lineage>
        <taxon>Bacteria</taxon>
        <taxon>Bacillati</taxon>
        <taxon>Actinomycetota</taxon>
        <taxon>Actinomycetes</taxon>
        <taxon>Propionibacteriales</taxon>
        <taxon>Propionibacteriaceae</taxon>
        <taxon>Naumannella</taxon>
    </lineage>
</organism>
<proteinExistence type="predicted"/>
<dbReference type="Proteomes" id="UP000527616">
    <property type="component" value="Unassembled WGS sequence"/>
</dbReference>
<dbReference type="EMBL" id="JACBZS010000001">
    <property type="protein sequence ID" value="NYI70744.1"/>
    <property type="molecule type" value="Genomic_DNA"/>
</dbReference>
<evidence type="ECO:0000313" key="2">
    <source>
        <dbReference type="Proteomes" id="UP000527616"/>
    </source>
</evidence>
<dbReference type="RefSeq" id="WP_246292566.1">
    <property type="nucleotide sequence ID" value="NZ_JACBZS010000001.1"/>
</dbReference>
<gene>
    <name evidence="1" type="ORF">GGQ54_001304</name>
</gene>
<protein>
    <submittedName>
        <fullName evidence="1">Uncharacterized protein</fullName>
    </submittedName>
</protein>
<accession>A0A7Z0IKL5</accession>
<dbReference type="AlphaFoldDB" id="A0A7Z0IKL5"/>
<comment type="caution">
    <text evidence="1">The sequence shown here is derived from an EMBL/GenBank/DDBJ whole genome shotgun (WGS) entry which is preliminary data.</text>
</comment>